<dbReference type="EMBL" id="JAUE01000016">
    <property type="protein sequence ID" value="KIS19087.1"/>
    <property type="molecule type" value="Genomic_DNA"/>
</dbReference>
<reference evidence="1 2" key="1">
    <citation type="submission" date="2013-11" db="EMBL/GenBank/DDBJ databases">
        <authorList>
            <person name="da Piedade I."/>
            <person name="Tang M.H.E."/>
            <person name="Bojesen A.M."/>
        </authorList>
    </citation>
    <scope>NUCLEOTIDE SEQUENCE [LARGE SCALE GENOMIC DNA]</scope>
    <source>
        <strain evidence="1 2">Sz4is</strain>
    </source>
</reference>
<evidence type="ECO:0000313" key="2">
    <source>
        <dbReference type="Proteomes" id="UP000032278"/>
    </source>
</evidence>
<protein>
    <submittedName>
        <fullName evidence="1">Uncharacterized protein</fullName>
    </submittedName>
</protein>
<evidence type="ECO:0000313" key="1">
    <source>
        <dbReference type="EMBL" id="KIS19087.1"/>
    </source>
</evidence>
<gene>
    <name evidence="1" type="ORF">AT55_01383</name>
</gene>
<accession>A0AAW3GP48</accession>
<comment type="caution">
    <text evidence="1">The sequence shown here is derived from an EMBL/GenBank/DDBJ whole genome shotgun (WGS) entry which is preliminary data.</text>
</comment>
<proteinExistence type="predicted"/>
<organism evidence="1 2">
    <name type="scientific">Streptococcus equi subsp. zooepidemicus Sz4is</name>
    <dbReference type="NCBI Taxonomy" id="1381082"/>
    <lineage>
        <taxon>Bacteria</taxon>
        <taxon>Bacillati</taxon>
        <taxon>Bacillota</taxon>
        <taxon>Bacilli</taxon>
        <taxon>Lactobacillales</taxon>
        <taxon>Streptococcaceae</taxon>
        <taxon>Streptococcus</taxon>
    </lineage>
</organism>
<dbReference type="AlphaFoldDB" id="A0AAW3GP48"/>
<sequence>MSAYKAGDRSQKEAAFLIALPEYVFKNNGNRAKNESSF</sequence>
<dbReference type="Proteomes" id="UP000032278">
    <property type="component" value="Unassembled WGS sequence"/>
</dbReference>
<name>A0AAW3GP48_STRSZ</name>